<dbReference type="AlphaFoldDB" id="A6DIL8"/>
<accession>A6DIL8</accession>
<name>A6DIL8_9BACT</name>
<dbReference type="Gene3D" id="3.30.530.20">
    <property type="match status" value="1"/>
</dbReference>
<dbReference type="OrthoDB" id="9793552at2"/>
<dbReference type="RefSeq" id="WP_007277747.1">
    <property type="nucleotide sequence ID" value="NZ_ABCK01000005.1"/>
</dbReference>
<organism evidence="1 2">
    <name type="scientific">Lentisphaera araneosa HTCC2155</name>
    <dbReference type="NCBI Taxonomy" id="313628"/>
    <lineage>
        <taxon>Bacteria</taxon>
        <taxon>Pseudomonadati</taxon>
        <taxon>Lentisphaerota</taxon>
        <taxon>Lentisphaeria</taxon>
        <taxon>Lentisphaerales</taxon>
        <taxon>Lentisphaeraceae</taxon>
        <taxon>Lentisphaera</taxon>
    </lineage>
</organism>
<evidence type="ECO:0008006" key="3">
    <source>
        <dbReference type="Google" id="ProtNLM"/>
    </source>
</evidence>
<sequence>MYKLYRQIKLKVSKEQCWDFFSAPENLKVITPDYMGFDIIEGGGKEMYEGQIIAYTVSPLFNFKVKWVTEITHVRQGEFFVDEQRFGPYKFWHHKHFFEEIAGGVLCTDEIHYMPPFKLIAPLLNKLTIESKLKEIFDYREKVLVERFDRID</sequence>
<reference evidence="1 2" key="1">
    <citation type="journal article" date="2010" name="J. Bacteriol.">
        <title>Genome sequence of Lentisphaera araneosa HTCC2155T, the type species of the order Lentisphaerales in the phylum Lentisphaerae.</title>
        <authorList>
            <person name="Thrash J.C."/>
            <person name="Cho J.C."/>
            <person name="Vergin K.L."/>
            <person name="Morris R.M."/>
            <person name="Giovannoni S.J."/>
        </authorList>
    </citation>
    <scope>NUCLEOTIDE SEQUENCE [LARGE SCALE GENOMIC DNA]</scope>
    <source>
        <strain evidence="1 2">HTCC2155</strain>
    </source>
</reference>
<comment type="caution">
    <text evidence="1">The sequence shown here is derived from an EMBL/GenBank/DDBJ whole genome shotgun (WGS) entry which is preliminary data.</text>
</comment>
<keyword evidence="2" id="KW-1185">Reference proteome</keyword>
<protein>
    <recommendedName>
        <fullName evidence="3">Cell division inhibitor</fullName>
    </recommendedName>
</protein>
<dbReference type="SUPFAM" id="SSF55961">
    <property type="entry name" value="Bet v1-like"/>
    <property type="match status" value="1"/>
</dbReference>
<dbReference type="EMBL" id="ABCK01000005">
    <property type="protein sequence ID" value="EDM28304.1"/>
    <property type="molecule type" value="Genomic_DNA"/>
</dbReference>
<dbReference type="InterPro" id="IPR023393">
    <property type="entry name" value="START-like_dom_sf"/>
</dbReference>
<gene>
    <name evidence="1" type="ORF">LNTAR_10326</name>
</gene>
<dbReference type="STRING" id="313628.LNTAR_10326"/>
<evidence type="ECO:0000313" key="2">
    <source>
        <dbReference type="Proteomes" id="UP000004947"/>
    </source>
</evidence>
<dbReference type="CDD" id="cd07820">
    <property type="entry name" value="SRPBCC_3"/>
    <property type="match status" value="1"/>
</dbReference>
<evidence type="ECO:0000313" key="1">
    <source>
        <dbReference type="EMBL" id="EDM28304.1"/>
    </source>
</evidence>
<dbReference type="eggNOG" id="COG4276">
    <property type="taxonomic scope" value="Bacteria"/>
</dbReference>
<dbReference type="Proteomes" id="UP000004947">
    <property type="component" value="Unassembled WGS sequence"/>
</dbReference>
<proteinExistence type="predicted"/>